<dbReference type="Proteomes" id="UP000184041">
    <property type="component" value="Unassembled WGS sequence"/>
</dbReference>
<dbReference type="EMBL" id="FQUS01000002">
    <property type="protein sequence ID" value="SHE65742.1"/>
    <property type="molecule type" value="Genomic_DNA"/>
</dbReference>
<sequence length="32" mass="3463">MKIDEFAGTVIRPRRFVAQPAAAGTAANINYL</sequence>
<evidence type="ECO:0000313" key="2">
    <source>
        <dbReference type="Proteomes" id="UP000184041"/>
    </source>
</evidence>
<keyword evidence="2" id="KW-1185">Reference proteome</keyword>
<proteinExistence type="predicted"/>
<name>A0A1M4V9Y8_9BACT</name>
<evidence type="ECO:0000313" key="1">
    <source>
        <dbReference type="EMBL" id="SHE65742.1"/>
    </source>
</evidence>
<reference evidence="1 2" key="1">
    <citation type="submission" date="2016-11" db="EMBL/GenBank/DDBJ databases">
        <authorList>
            <person name="Jaros S."/>
            <person name="Januszkiewicz K."/>
            <person name="Wedrychowicz H."/>
        </authorList>
    </citation>
    <scope>NUCLEOTIDE SEQUENCE [LARGE SCALE GENOMIC DNA]</scope>
    <source>
        <strain evidence="1 2">DSM 21986</strain>
    </source>
</reference>
<accession>A0A1M4V9Y8</accession>
<dbReference type="AlphaFoldDB" id="A0A1M4V9Y8"/>
<gene>
    <name evidence="1" type="ORF">SAMN05443144_102240</name>
</gene>
<protein>
    <submittedName>
        <fullName evidence="1">Uncharacterized protein</fullName>
    </submittedName>
</protein>
<organism evidence="1 2">
    <name type="scientific">Fodinibius roseus</name>
    <dbReference type="NCBI Taxonomy" id="1194090"/>
    <lineage>
        <taxon>Bacteria</taxon>
        <taxon>Pseudomonadati</taxon>
        <taxon>Balneolota</taxon>
        <taxon>Balneolia</taxon>
        <taxon>Balneolales</taxon>
        <taxon>Balneolaceae</taxon>
        <taxon>Fodinibius</taxon>
    </lineage>
</organism>